<sequence length="361" mass="36007">MNKRKFIAAGAAVGLAATLFAVAPAAHAEPVSNYAIVGSDTLQDVLNALANGTTISGGSVRSTAGDSPVGSFDATGSAQIQTKVNGPRFVRPNGSGSGVSALSRSIDGAAYQGTAITGQVDVARSSSGAGSLANPTGPLAYIPFGRDALSYAHSGGANAAFDNISQAALKSLFECTATTIGGVTAIPVIPQPGSGTRSDFMSKIGVTDATLGDCVVVGQEHDTSKLFDGTAFPANGVTAMSAAQWVAQNTGAGIDRRGAGVKIGSPIAGVPAVTGTGTSMAPNAAFYADTTWGRDTYIVVENARITAGNAAFDAKLANLVSNQGPKLGNHGSLSSQAGAVKKKFGFLAPSTTVPVRANLRS</sequence>
<dbReference type="Proteomes" id="UP001429745">
    <property type="component" value="Unassembled WGS sequence"/>
</dbReference>
<protein>
    <recommendedName>
        <fullName evidence="4">PBP domain-containing protein</fullName>
    </recommendedName>
</protein>
<organism evidence="2 3">
    <name type="scientific">Microbacterium salsuginis</name>
    <dbReference type="NCBI Taxonomy" id="2722803"/>
    <lineage>
        <taxon>Bacteria</taxon>
        <taxon>Bacillati</taxon>
        <taxon>Actinomycetota</taxon>
        <taxon>Actinomycetes</taxon>
        <taxon>Micrococcales</taxon>
        <taxon>Microbacteriaceae</taxon>
        <taxon>Microbacterium</taxon>
    </lineage>
</organism>
<dbReference type="RefSeq" id="WP_168913187.1">
    <property type="nucleotide sequence ID" value="NZ_JABACI010000004.1"/>
</dbReference>
<comment type="caution">
    <text evidence="2">The sequence shown here is derived from an EMBL/GenBank/DDBJ whole genome shotgun (WGS) entry which is preliminary data.</text>
</comment>
<reference evidence="2 3" key="1">
    <citation type="submission" date="2020-04" db="EMBL/GenBank/DDBJ databases">
        <title>CFH 90308 Microbacterium sp.</title>
        <authorList>
            <person name="Nie G."/>
            <person name="Ming H."/>
            <person name="Xia T."/>
        </authorList>
    </citation>
    <scope>NUCLEOTIDE SEQUENCE [LARGE SCALE GENOMIC DNA]</scope>
    <source>
        <strain evidence="2 3">CFH 90308</strain>
    </source>
</reference>
<evidence type="ECO:0000313" key="2">
    <source>
        <dbReference type="EMBL" id="NLP84701.1"/>
    </source>
</evidence>
<accession>A0ABX1KCE4</accession>
<proteinExistence type="predicted"/>
<keyword evidence="3" id="KW-1185">Reference proteome</keyword>
<dbReference type="EMBL" id="JABACI010000004">
    <property type="protein sequence ID" value="NLP84701.1"/>
    <property type="molecule type" value="Genomic_DNA"/>
</dbReference>
<evidence type="ECO:0000256" key="1">
    <source>
        <dbReference type="SAM" id="SignalP"/>
    </source>
</evidence>
<evidence type="ECO:0008006" key="4">
    <source>
        <dbReference type="Google" id="ProtNLM"/>
    </source>
</evidence>
<name>A0ABX1KCE4_9MICO</name>
<feature type="signal peptide" evidence="1">
    <location>
        <begin position="1"/>
        <end position="28"/>
    </location>
</feature>
<feature type="chain" id="PRO_5045735793" description="PBP domain-containing protein" evidence="1">
    <location>
        <begin position="29"/>
        <end position="361"/>
    </location>
</feature>
<dbReference type="PROSITE" id="PS51318">
    <property type="entry name" value="TAT"/>
    <property type="match status" value="1"/>
</dbReference>
<keyword evidence="1" id="KW-0732">Signal</keyword>
<evidence type="ECO:0000313" key="3">
    <source>
        <dbReference type="Proteomes" id="UP001429745"/>
    </source>
</evidence>
<dbReference type="InterPro" id="IPR006311">
    <property type="entry name" value="TAT_signal"/>
</dbReference>
<gene>
    <name evidence="2" type="ORF">HF576_12645</name>
</gene>